<name>X1TMH1_9ZZZZ</name>
<organism evidence="1">
    <name type="scientific">marine sediment metagenome</name>
    <dbReference type="NCBI Taxonomy" id="412755"/>
    <lineage>
        <taxon>unclassified sequences</taxon>
        <taxon>metagenomes</taxon>
        <taxon>ecological metagenomes</taxon>
    </lineage>
</organism>
<feature type="non-terminal residue" evidence="1">
    <location>
        <position position="1"/>
    </location>
</feature>
<gene>
    <name evidence="1" type="ORF">S12H4_19089</name>
</gene>
<dbReference type="AlphaFoldDB" id="X1TMH1"/>
<proteinExistence type="predicted"/>
<protein>
    <recommendedName>
        <fullName evidence="2">Gfo/Idh/MocA-like oxidoreductase C-terminal domain-containing protein</fullName>
    </recommendedName>
</protein>
<sequence length="51" mass="5749">SGGQIFLDFVKQIRGRGSCLISAEDAFYITDSCLKARQSADEQRIIHFNKD</sequence>
<dbReference type="EMBL" id="BARW01009500">
    <property type="protein sequence ID" value="GAI81249.1"/>
    <property type="molecule type" value="Genomic_DNA"/>
</dbReference>
<evidence type="ECO:0008006" key="2">
    <source>
        <dbReference type="Google" id="ProtNLM"/>
    </source>
</evidence>
<evidence type="ECO:0000313" key="1">
    <source>
        <dbReference type="EMBL" id="GAI81249.1"/>
    </source>
</evidence>
<comment type="caution">
    <text evidence="1">The sequence shown here is derived from an EMBL/GenBank/DDBJ whole genome shotgun (WGS) entry which is preliminary data.</text>
</comment>
<accession>X1TMH1</accession>
<dbReference type="Gene3D" id="3.30.360.10">
    <property type="entry name" value="Dihydrodipicolinate Reductase, domain 2"/>
    <property type="match status" value="1"/>
</dbReference>
<reference evidence="1" key="1">
    <citation type="journal article" date="2014" name="Front. Microbiol.">
        <title>High frequency of phylogenetically diverse reductive dehalogenase-homologous genes in deep subseafloor sedimentary metagenomes.</title>
        <authorList>
            <person name="Kawai M."/>
            <person name="Futagami T."/>
            <person name="Toyoda A."/>
            <person name="Takaki Y."/>
            <person name="Nishi S."/>
            <person name="Hori S."/>
            <person name="Arai W."/>
            <person name="Tsubouchi T."/>
            <person name="Morono Y."/>
            <person name="Uchiyama I."/>
            <person name="Ito T."/>
            <person name="Fujiyama A."/>
            <person name="Inagaki F."/>
            <person name="Takami H."/>
        </authorList>
    </citation>
    <scope>NUCLEOTIDE SEQUENCE</scope>
    <source>
        <strain evidence="1">Expedition CK06-06</strain>
    </source>
</reference>